<dbReference type="PANTHER" id="PTHR40661">
    <property type="match status" value="1"/>
</dbReference>
<dbReference type="InterPro" id="IPR001387">
    <property type="entry name" value="Cro/C1-type_HTH"/>
</dbReference>
<name>A0ABW9AH52_9BURK</name>
<dbReference type="EMBL" id="JAQQFM010000012">
    <property type="protein sequence ID" value="MFL9927170.1"/>
    <property type="molecule type" value="Genomic_DNA"/>
</dbReference>
<keyword evidence="2" id="KW-0238">DNA-binding</keyword>
<dbReference type="PANTHER" id="PTHR40661:SF3">
    <property type="entry name" value="FELS-1 PROPHAGE TRANSCRIPTIONAL REGULATOR"/>
    <property type="match status" value="1"/>
</dbReference>
<proteinExistence type="predicted"/>
<keyword evidence="3" id="KW-0804">Transcription</keyword>
<evidence type="ECO:0000256" key="1">
    <source>
        <dbReference type="ARBA" id="ARBA00023015"/>
    </source>
</evidence>
<evidence type="ECO:0000313" key="5">
    <source>
        <dbReference type="EMBL" id="MFL9927170.1"/>
    </source>
</evidence>
<dbReference type="Pfam" id="PF00717">
    <property type="entry name" value="Peptidase_S24"/>
    <property type="match status" value="1"/>
</dbReference>
<keyword evidence="1" id="KW-0805">Transcription regulation</keyword>
<organism evidence="5 6">
    <name type="scientific">Herbaspirillum lusitanum</name>
    <dbReference type="NCBI Taxonomy" id="213312"/>
    <lineage>
        <taxon>Bacteria</taxon>
        <taxon>Pseudomonadati</taxon>
        <taxon>Pseudomonadota</taxon>
        <taxon>Betaproteobacteria</taxon>
        <taxon>Burkholderiales</taxon>
        <taxon>Oxalobacteraceae</taxon>
        <taxon>Herbaspirillum</taxon>
    </lineage>
</organism>
<dbReference type="InterPro" id="IPR036286">
    <property type="entry name" value="LexA/Signal_pep-like_sf"/>
</dbReference>
<comment type="caution">
    <text evidence="5">The sequence shown here is derived from an EMBL/GenBank/DDBJ whole genome shotgun (WGS) entry which is preliminary data.</text>
</comment>
<dbReference type="SMART" id="SM00530">
    <property type="entry name" value="HTH_XRE"/>
    <property type="match status" value="1"/>
</dbReference>
<sequence length="212" mass="23355">MKTGQKIREIRLARNMKLAEVENLAGIANGNLSRIERGEQWISEDKLDSLADALGVVVADFFSGESKPETLATLKNLRAIPVISTAQASALAKPGTAYAPDAGSDVVYINYEISTRAFALKLEDESMLPEFRAGDVVIIDPDLTAKPGDFVVAKCGRQEATFKKYRPRELDDSGEMIFELSPLNSDYPSLRSDVQKLGVIGVMTEHRKMYKK</sequence>
<dbReference type="InterPro" id="IPR039418">
    <property type="entry name" value="LexA-like"/>
</dbReference>
<reference evidence="5 6" key="1">
    <citation type="journal article" date="2024" name="Chem. Sci.">
        <title>Discovery of megapolipeptins by genome mining of a Burkholderiales bacteria collection.</title>
        <authorList>
            <person name="Paulo B.S."/>
            <person name="Recchia M.J.J."/>
            <person name="Lee S."/>
            <person name="Fergusson C.H."/>
            <person name="Romanowski S.B."/>
            <person name="Hernandez A."/>
            <person name="Krull N."/>
            <person name="Liu D.Y."/>
            <person name="Cavanagh H."/>
            <person name="Bos A."/>
            <person name="Gray C.A."/>
            <person name="Murphy B.T."/>
            <person name="Linington R.G."/>
            <person name="Eustaquio A.S."/>
        </authorList>
    </citation>
    <scope>NUCLEOTIDE SEQUENCE [LARGE SCALE GENOMIC DNA]</scope>
    <source>
        <strain evidence="5 6">RL21-008-BIB-A</strain>
    </source>
</reference>
<dbReference type="SUPFAM" id="SSF51306">
    <property type="entry name" value="LexA/Signal peptidase"/>
    <property type="match status" value="1"/>
</dbReference>
<dbReference type="CDD" id="cd00093">
    <property type="entry name" value="HTH_XRE"/>
    <property type="match status" value="1"/>
</dbReference>
<dbReference type="Pfam" id="PF01381">
    <property type="entry name" value="HTH_3"/>
    <property type="match status" value="1"/>
</dbReference>
<dbReference type="InterPro" id="IPR010982">
    <property type="entry name" value="Lambda_DNA-bd_dom_sf"/>
</dbReference>
<evidence type="ECO:0000313" key="6">
    <source>
        <dbReference type="Proteomes" id="UP001629246"/>
    </source>
</evidence>
<evidence type="ECO:0000259" key="4">
    <source>
        <dbReference type="PROSITE" id="PS50943"/>
    </source>
</evidence>
<evidence type="ECO:0000256" key="2">
    <source>
        <dbReference type="ARBA" id="ARBA00023125"/>
    </source>
</evidence>
<dbReference type="InterPro" id="IPR015927">
    <property type="entry name" value="Peptidase_S24_S26A/B/C"/>
</dbReference>
<dbReference type="RefSeq" id="WP_408160409.1">
    <property type="nucleotide sequence ID" value="NZ_JAQQFM010000012.1"/>
</dbReference>
<feature type="domain" description="HTH cro/C1-type" evidence="4">
    <location>
        <begin position="7"/>
        <end position="61"/>
    </location>
</feature>
<keyword evidence="6" id="KW-1185">Reference proteome</keyword>
<accession>A0ABW9AH52</accession>
<dbReference type="CDD" id="cd06529">
    <property type="entry name" value="S24_LexA-like"/>
    <property type="match status" value="1"/>
</dbReference>
<evidence type="ECO:0000256" key="3">
    <source>
        <dbReference type="ARBA" id="ARBA00023163"/>
    </source>
</evidence>
<dbReference type="Gene3D" id="2.10.109.10">
    <property type="entry name" value="Umud Fragment, subunit A"/>
    <property type="match status" value="1"/>
</dbReference>
<gene>
    <name evidence="5" type="ORF">PQR62_23055</name>
</gene>
<dbReference type="Gene3D" id="1.10.260.40">
    <property type="entry name" value="lambda repressor-like DNA-binding domains"/>
    <property type="match status" value="1"/>
</dbReference>
<dbReference type="PROSITE" id="PS50943">
    <property type="entry name" value="HTH_CROC1"/>
    <property type="match status" value="1"/>
</dbReference>
<dbReference type="Proteomes" id="UP001629246">
    <property type="component" value="Unassembled WGS sequence"/>
</dbReference>
<protein>
    <submittedName>
        <fullName evidence="5">LexA family transcriptional regulator</fullName>
    </submittedName>
</protein>
<dbReference type="SUPFAM" id="SSF47413">
    <property type="entry name" value="lambda repressor-like DNA-binding domains"/>
    <property type="match status" value="1"/>
</dbReference>